<reference evidence="1 2" key="1">
    <citation type="journal article" date="2018" name="Front. Plant Sci.">
        <title>Red Clover (Trifolium pratense) and Zigzag Clover (T. medium) - A Picture of Genomic Similarities and Differences.</title>
        <authorList>
            <person name="Dluhosova J."/>
            <person name="Istvanek J."/>
            <person name="Nedelnik J."/>
            <person name="Repkova J."/>
        </authorList>
    </citation>
    <scope>NUCLEOTIDE SEQUENCE [LARGE SCALE GENOMIC DNA]</scope>
    <source>
        <strain evidence="2">cv. 10/8</strain>
        <tissue evidence="1">Leaf</tissue>
    </source>
</reference>
<dbReference type="AlphaFoldDB" id="A0A392S1M4"/>
<organism evidence="1 2">
    <name type="scientific">Trifolium medium</name>
    <dbReference type="NCBI Taxonomy" id="97028"/>
    <lineage>
        <taxon>Eukaryota</taxon>
        <taxon>Viridiplantae</taxon>
        <taxon>Streptophyta</taxon>
        <taxon>Embryophyta</taxon>
        <taxon>Tracheophyta</taxon>
        <taxon>Spermatophyta</taxon>
        <taxon>Magnoliopsida</taxon>
        <taxon>eudicotyledons</taxon>
        <taxon>Gunneridae</taxon>
        <taxon>Pentapetalae</taxon>
        <taxon>rosids</taxon>
        <taxon>fabids</taxon>
        <taxon>Fabales</taxon>
        <taxon>Fabaceae</taxon>
        <taxon>Papilionoideae</taxon>
        <taxon>50 kb inversion clade</taxon>
        <taxon>NPAAA clade</taxon>
        <taxon>Hologalegina</taxon>
        <taxon>IRL clade</taxon>
        <taxon>Trifolieae</taxon>
        <taxon>Trifolium</taxon>
    </lineage>
</organism>
<sequence>MPKAEEVLQVEVDRVVFKELEKSYVGVLAIDVE</sequence>
<dbReference type="Proteomes" id="UP000265520">
    <property type="component" value="Unassembled WGS sequence"/>
</dbReference>
<evidence type="ECO:0000313" key="2">
    <source>
        <dbReference type="Proteomes" id="UP000265520"/>
    </source>
</evidence>
<proteinExistence type="predicted"/>
<dbReference type="EMBL" id="LXQA010303044">
    <property type="protein sequence ID" value="MCI42322.1"/>
    <property type="molecule type" value="Genomic_DNA"/>
</dbReference>
<protein>
    <submittedName>
        <fullName evidence="1">Uncharacterized protein</fullName>
    </submittedName>
</protein>
<accession>A0A392S1M4</accession>
<keyword evidence="2" id="KW-1185">Reference proteome</keyword>
<evidence type="ECO:0000313" key="1">
    <source>
        <dbReference type="EMBL" id="MCI42322.1"/>
    </source>
</evidence>
<comment type="caution">
    <text evidence="1">The sequence shown here is derived from an EMBL/GenBank/DDBJ whole genome shotgun (WGS) entry which is preliminary data.</text>
</comment>
<feature type="non-terminal residue" evidence="1">
    <location>
        <position position="33"/>
    </location>
</feature>
<name>A0A392S1M4_9FABA</name>